<dbReference type="PANTHER" id="PTHR36115:SF4">
    <property type="entry name" value="MEMBRANE PROTEIN"/>
    <property type="match status" value="1"/>
</dbReference>
<reference evidence="8 9" key="1">
    <citation type="submission" date="2014-06" db="EMBL/GenBank/DDBJ databases">
        <authorList>
            <person name="Le Roux F."/>
        </authorList>
    </citation>
    <scope>NUCLEOTIDE SEQUENCE [LARGE SCALE GENOMIC DNA]</scope>
    <source>
        <strain evidence="8 9">J5-4</strain>
    </source>
</reference>
<evidence type="ECO:0000256" key="6">
    <source>
        <dbReference type="SAM" id="Phobius"/>
    </source>
</evidence>
<dbReference type="Pfam" id="PF06271">
    <property type="entry name" value="RDD"/>
    <property type="match status" value="1"/>
</dbReference>
<dbReference type="InterPro" id="IPR010432">
    <property type="entry name" value="RDD"/>
</dbReference>
<dbReference type="RefSeq" id="WP_048658951.1">
    <property type="nucleotide sequence ID" value="NZ_CAWMAN010000030.1"/>
</dbReference>
<proteinExistence type="predicted"/>
<keyword evidence="3 6" id="KW-0812">Transmembrane</keyword>
<name>A0ABM9QLR8_9VIBR</name>
<evidence type="ECO:0000256" key="3">
    <source>
        <dbReference type="ARBA" id="ARBA00022692"/>
    </source>
</evidence>
<feature type="transmembrane region" description="Helical" evidence="6">
    <location>
        <begin position="116"/>
        <end position="135"/>
    </location>
</feature>
<feature type="domain" description="RDD" evidence="7">
    <location>
        <begin position="14"/>
        <end position="149"/>
    </location>
</feature>
<evidence type="ECO:0000313" key="8">
    <source>
        <dbReference type="EMBL" id="CDS97386.1"/>
    </source>
</evidence>
<dbReference type="EMBL" id="CCJX01000031">
    <property type="protein sequence ID" value="CDS97386.1"/>
    <property type="molecule type" value="Genomic_DNA"/>
</dbReference>
<keyword evidence="9" id="KW-1185">Reference proteome</keyword>
<keyword evidence="4 6" id="KW-1133">Transmembrane helix</keyword>
<organism evidence="8 9">
    <name type="scientific">Vibrio crassostreae</name>
    <dbReference type="NCBI Taxonomy" id="246167"/>
    <lineage>
        <taxon>Bacteria</taxon>
        <taxon>Pseudomonadati</taxon>
        <taxon>Pseudomonadota</taxon>
        <taxon>Gammaproteobacteria</taxon>
        <taxon>Vibrionales</taxon>
        <taxon>Vibrionaceae</taxon>
        <taxon>Vibrio</taxon>
    </lineage>
</organism>
<dbReference type="InterPro" id="IPR051791">
    <property type="entry name" value="Pra-immunoreactive"/>
</dbReference>
<keyword evidence="2" id="KW-1003">Cell membrane</keyword>
<dbReference type="Proteomes" id="UP000049077">
    <property type="component" value="Unassembled WGS sequence"/>
</dbReference>
<evidence type="ECO:0000259" key="7">
    <source>
        <dbReference type="Pfam" id="PF06271"/>
    </source>
</evidence>
<keyword evidence="5 6" id="KW-0472">Membrane</keyword>
<protein>
    <recommendedName>
        <fullName evidence="7">RDD domain-containing protein</fullName>
    </recommendedName>
</protein>
<sequence length="167" mass="18983">MSEVIENTHTVILASRWSRLWAFVIDGLIYAAAMIPVALYTNLFDRAVSNGAVELHEQIMMFTYGWVVFLLCHGYLLQKKGQTIGKNVMEIAIVDMDGKQIGLFNIVIKRILPMSIFVYIPVIGQFISIINYLFVFRKNRRCLHDLIAGTQVVSVAVPRNLDFSTIE</sequence>
<evidence type="ECO:0000256" key="4">
    <source>
        <dbReference type="ARBA" id="ARBA00022989"/>
    </source>
</evidence>
<dbReference type="PANTHER" id="PTHR36115">
    <property type="entry name" value="PROLINE-RICH ANTIGEN HOMOLOG-RELATED"/>
    <property type="match status" value="1"/>
</dbReference>
<evidence type="ECO:0000256" key="2">
    <source>
        <dbReference type="ARBA" id="ARBA00022475"/>
    </source>
</evidence>
<evidence type="ECO:0000256" key="5">
    <source>
        <dbReference type="ARBA" id="ARBA00023136"/>
    </source>
</evidence>
<gene>
    <name evidence="8" type="ORF">VCR4J5_1260053</name>
</gene>
<accession>A0ABM9QLR8</accession>
<evidence type="ECO:0000313" key="9">
    <source>
        <dbReference type="Proteomes" id="UP000049077"/>
    </source>
</evidence>
<feature type="transmembrane region" description="Helical" evidence="6">
    <location>
        <begin position="59"/>
        <end position="77"/>
    </location>
</feature>
<comment type="caution">
    <text evidence="8">The sequence shown here is derived from an EMBL/GenBank/DDBJ whole genome shotgun (WGS) entry which is preliminary data.</text>
</comment>
<comment type="subcellular location">
    <subcellularLocation>
        <location evidence="1">Cell membrane</location>
        <topology evidence="1">Multi-pass membrane protein</topology>
    </subcellularLocation>
</comment>
<evidence type="ECO:0000256" key="1">
    <source>
        <dbReference type="ARBA" id="ARBA00004651"/>
    </source>
</evidence>
<feature type="transmembrane region" description="Helical" evidence="6">
    <location>
        <begin position="20"/>
        <end position="39"/>
    </location>
</feature>